<dbReference type="OrthoDB" id="9908259at2759"/>
<dbReference type="PANTHER" id="PTHR31635">
    <property type="entry name" value="REVERSE TRANSCRIPTASE DOMAIN-CONTAINING PROTEIN-RELATED"/>
    <property type="match status" value="1"/>
</dbReference>
<dbReference type="InterPro" id="IPR000477">
    <property type="entry name" value="RT_dom"/>
</dbReference>
<evidence type="ECO:0000259" key="1">
    <source>
        <dbReference type="PROSITE" id="PS50878"/>
    </source>
</evidence>
<dbReference type="GeneTree" id="ENSGT00940000163630"/>
<organism evidence="2 3">
    <name type="scientific">Leptobrachium leishanense</name>
    <name type="common">Leishan spiny toad</name>
    <dbReference type="NCBI Taxonomy" id="445787"/>
    <lineage>
        <taxon>Eukaryota</taxon>
        <taxon>Metazoa</taxon>
        <taxon>Chordata</taxon>
        <taxon>Craniata</taxon>
        <taxon>Vertebrata</taxon>
        <taxon>Euteleostomi</taxon>
        <taxon>Amphibia</taxon>
        <taxon>Batrachia</taxon>
        <taxon>Anura</taxon>
        <taxon>Pelobatoidea</taxon>
        <taxon>Megophryidae</taxon>
        <taxon>Leptobrachium</taxon>
    </lineage>
</organism>
<proteinExistence type="predicted"/>
<evidence type="ECO:0000313" key="3">
    <source>
        <dbReference type="Proteomes" id="UP000694569"/>
    </source>
</evidence>
<name>A0A8C5MQT2_9ANUR</name>
<dbReference type="PANTHER" id="PTHR31635:SF196">
    <property type="entry name" value="REVERSE TRANSCRIPTASE DOMAIN-CONTAINING PROTEIN-RELATED"/>
    <property type="match status" value="1"/>
</dbReference>
<sequence length="290" mass="32488">FYPTPQSIDRFLSTAPLPRLTPTQRQTLRNPPTEEEIAVVLKSFKPYKAPGPDGFSAFYYKTFAQTLSPHLHKFFLSLWEGAPADFLRSDIILVPKEGKDPSYLQNNRPISLLNVDYKIFTKILANRLNSILASIIHPDQVGFIPGRHAFANTRRAVVLMEHMAGTRLPSLLISLDAEKAFHRLEWPFLFRLLTTWGFPMTFLSVLRSLYNSPTSAVITPGTVPTGFSIGNGTQQSCPLSPLLFALSLEPLLSAIRHSPHIKGVTVGKEEYKVWEYANDVLLTLSHPSTS</sequence>
<evidence type="ECO:0000313" key="2">
    <source>
        <dbReference type="Ensembl" id="ENSLLEP00000018270.1"/>
    </source>
</evidence>
<dbReference type="CDD" id="cd01650">
    <property type="entry name" value="RT_nLTR_like"/>
    <property type="match status" value="1"/>
</dbReference>
<dbReference type="Pfam" id="PF00078">
    <property type="entry name" value="RVT_1"/>
    <property type="match status" value="1"/>
</dbReference>
<reference evidence="2" key="2">
    <citation type="submission" date="2025-09" db="UniProtKB">
        <authorList>
            <consortium name="Ensembl"/>
        </authorList>
    </citation>
    <scope>IDENTIFICATION</scope>
</reference>
<feature type="domain" description="Reverse transcriptase" evidence="1">
    <location>
        <begin position="75"/>
        <end position="290"/>
    </location>
</feature>
<protein>
    <recommendedName>
        <fullName evidence="1">Reverse transcriptase domain-containing protein</fullName>
    </recommendedName>
</protein>
<dbReference type="AlphaFoldDB" id="A0A8C5MQT2"/>
<dbReference type="Ensembl" id="ENSLLET00000018993.1">
    <property type="protein sequence ID" value="ENSLLEP00000018270.1"/>
    <property type="gene ID" value="ENSLLEG00000011641.1"/>
</dbReference>
<dbReference type="PROSITE" id="PS50878">
    <property type="entry name" value="RT_POL"/>
    <property type="match status" value="1"/>
</dbReference>
<accession>A0A8C5MQT2</accession>
<keyword evidence="3" id="KW-1185">Reference proteome</keyword>
<dbReference type="SUPFAM" id="SSF56672">
    <property type="entry name" value="DNA/RNA polymerases"/>
    <property type="match status" value="1"/>
</dbReference>
<dbReference type="InterPro" id="IPR043502">
    <property type="entry name" value="DNA/RNA_pol_sf"/>
</dbReference>
<reference evidence="2" key="1">
    <citation type="submission" date="2025-08" db="UniProtKB">
        <authorList>
            <consortium name="Ensembl"/>
        </authorList>
    </citation>
    <scope>IDENTIFICATION</scope>
</reference>
<dbReference type="Proteomes" id="UP000694569">
    <property type="component" value="Unplaced"/>
</dbReference>